<organism evidence="2 3">
    <name type="scientific">Salipiger thiooxidans</name>
    <dbReference type="NCBI Taxonomy" id="282683"/>
    <lineage>
        <taxon>Bacteria</taxon>
        <taxon>Pseudomonadati</taxon>
        <taxon>Pseudomonadota</taxon>
        <taxon>Alphaproteobacteria</taxon>
        <taxon>Rhodobacterales</taxon>
        <taxon>Roseobacteraceae</taxon>
        <taxon>Salipiger</taxon>
    </lineage>
</organism>
<sequence length="148" mass="16139">MNDKFDSFSGLLRGALGDRLDAGPEMVDLFCEDVLFEFPYAPEGLPRRLEGLAALADHLARLGPMLHLGEFTLHAVHPADETVVFEFSCRGEGIATGLPYDQDYISVVTLREGRIARYRDYWNPLVAVHALGGAEAAAKAYAGEATNV</sequence>
<dbReference type="AlphaFoldDB" id="A0A1G7EHJ0"/>
<dbReference type="Pfam" id="PF12680">
    <property type="entry name" value="SnoaL_2"/>
    <property type="match status" value="1"/>
</dbReference>
<dbReference type="InterPro" id="IPR032710">
    <property type="entry name" value="NTF2-like_dom_sf"/>
</dbReference>
<dbReference type="EMBL" id="FNAV01000005">
    <property type="protein sequence ID" value="SDE62905.1"/>
    <property type="molecule type" value="Genomic_DNA"/>
</dbReference>
<dbReference type="Proteomes" id="UP000198994">
    <property type="component" value="Unassembled WGS sequence"/>
</dbReference>
<dbReference type="Gene3D" id="3.10.450.50">
    <property type="match status" value="1"/>
</dbReference>
<evidence type="ECO:0000259" key="1">
    <source>
        <dbReference type="Pfam" id="PF12680"/>
    </source>
</evidence>
<feature type="domain" description="SnoaL-like" evidence="1">
    <location>
        <begin position="25"/>
        <end position="118"/>
    </location>
</feature>
<dbReference type="STRING" id="282683.SAMN04488105_105348"/>
<dbReference type="RefSeq" id="WP_089958426.1">
    <property type="nucleotide sequence ID" value="NZ_FNAV01000005.1"/>
</dbReference>
<keyword evidence="3" id="KW-1185">Reference proteome</keyword>
<name>A0A1G7EHJ0_9RHOB</name>
<reference evidence="3" key="1">
    <citation type="submission" date="2016-10" db="EMBL/GenBank/DDBJ databases">
        <authorList>
            <person name="Varghese N."/>
            <person name="Submissions S."/>
        </authorList>
    </citation>
    <scope>NUCLEOTIDE SEQUENCE [LARGE SCALE GENOMIC DNA]</scope>
    <source>
        <strain evidence="3">DSM 10146</strain>
    </source>
</reference>
<dbReference type="SUPFAM" id="SSF54427">
    <property type="entry name" value="NTF2-like"/>
    <property type="match status" value="1"/>
</dbReference>
<evidence type="ECO:0000313" key="2">
    <source>
        <dbReference type="EMBL" id="SDE62905.1"/>
    </source>
</evidence>
<evidence type="ECO:0000313" key="3">
    <source>
        <dbReference type="Proteomes" id="UP000198994"/>
    </source>
</evidence>
<proteinExistence type="predicted"/>
<accession>A0A1G7EHJ0</accession>
<protein>
    <recommendedName>
        <fullName evidence="1">SnoaL-like domain-containing protein</fullName>
    </recommendedName>
</protein>
<dbReference type="InterPro" id="IPR037401">
    <property type="entry name" value="SnoaL-like"/>
</dbReference>
<dbReference type="OrthoDB" id="2083380at2"/>
<gene>
    <name evidence="2" type="ORF">SAMN04488105_105348</name>
</gene>